<evidence type="ECO:0000313" key="3">
    <source>
        <dbReference type="Proteomes" id="UP001232245"/>
    </source>
</evidence>
<proteinExistence type="predicted"/>
<keyword evidence="3" id="KW-1185">Reference proteome</keyword>
<dbReference type="RefSeq" id="WP_174881742.1">
    <property type="nucleotide sequence ID" value="NZ_CADEPK010000421.1"/>
</dbReference>
<name>A0ABT9YV61_9BACI</name>
<dbReference type="PANTHER" id="PTHR34094:SF1">
    <property type="entry name" value="PROTEIN FAM185A"/>
    <property type="match status" value="1"/>
</dbReference>
<comment type="caution">
    <text evidence="2">The sequence shown here is derived from an EMBL/GenBank/DDBJ whole genome shotgun (WGS) entry which is preliminary data.</text>
</comment>
<dbReference type="Proteomes" id="UP001232245">
    <property type="component" value="Unassembled WGS sequence"/>
</dbReference>
<sequence>MKKFLIFLFFIVGLFLLILTNTSWLSFAGNNDEISVTDDISKIDIDVSSVGTIIIPEKRNTVAFDYKGKGKVELKQKGDTIKVELQSRNWINFFSFNNKKLTIYIPEQFDKELNIKSRSGNVQFSGKSKMELDKLAIEIGSGNIEVQDISANTFESEGSSGNLEINSLTANSGTVKMKSGNIEIKDYTGELNSSITSGRLDLHLADLSNNLSVKVNSGNATIDIPDSADFRLKGEIGSGDISTNYALTEINEEKHSIEGKSGTGKHDIILDVNSGRIELE</sequence>
<reference evidence="2 3" key="1">
    <citation type="submission" date="2023-07" db="EMBL/GenBank/DDBJ databases">
        <title>Genomic Encyclopedia of Type Strains, Phase IV (KMG-IV): sequencing the most valuable type-strain genomes for metagenomic binning, comparative biology and taxonomic classification.</title>
        <authorList>
            <person name="Goeker M."/>
        </authorList>
    </citation>
    <scope>NUCLEOTIDE SEQUENCE [LARGE SCALE GENOMIC DNA]</scope>
    <source>
        <strain evidence="2 3">DSM 17723</strain>
    </source>
</reference>
<feature type="domain" description="DUF4097" evidence="1">
    <location>
        <begin position="40"/>
        <end position="279"/>
    </location>
</feature>
<dbReference type="EMBL" id="JAUSTZ010000001">
    <property type="protein sequence ID" value="MDQ0223817.1"/>
    <property type="molecule type" value="Genomic_DNA"/>
</dbReference>
<dbReference type="Gene3D" id="2.160.20.120">
    <property type="match status" value="1"/>
</dbReference>
<dbReference type="InterPro" id="IPR025164">
    <property type="entry name" value="Toastrack_DUF4097"/>
</dbReference>
<evidence type="ECO:0000313" key="2">
    <source>
        <dbReference type="EMBL" id="MDQ0223817.1"/>
    </source>
</evidence>
<accession>A0ABT9YV61</accession>
<organism evidence="2 3">
    <name type="scientific">Metabacillus niabensis</name>
    <dbReference type="NCBI Taxonomy" id="324854"/>
    <lineage>
        <taxon>Bacteria</taxon>
        <taxon>Bacillati</taxon>
        <taxon>Bacillota</taxon>
        <taxon>Bacilli</taxon>
        <taxon>Bacillales</taxon>
        <taxon>Bacillaceae</taxon>
        <taxon>Metabacillus</taxon>
    </lineage>
</organism>
<dbReference type="Pfam" id="PF13349">
    <property type="entry name" value="DUF4097"/>
    <property type="match status" value="1"/>
</dbReference>
<protein>
    <submittedName>
        <fullName evidence="2">Lia operon protein LiaG</fullName>
    </submittedName>
</protein>
<dbReference type="PANTHER" id="PTHR34094">
    <property type="match status" value="1"/>
</dbReference>
<gene>
    <name evidence="2" type="ORF">J2S02_000139</name>
</gene>
<evidence type="ECO:0000259" key="1">
    <source>
        <dbReference type="Pfam" id="PF13349"/>
    </source>
</evidence>